<feature type="compositionally biased region" description="Gly residues" evidence="1">
    <location>
        <begin position="430"/>
        <end position="439"/>
    </location>
</feature>
<evidence type="ECO:0000256" key="1">
    <source>
        <dbReference type="SAM" id="MobiDB-lite"/>
    </source>
</evidence>
<feature type="compositionally biased region" description="Low complexity" evidence="1">
    <location>
        <begin position="615"/>
        <end position="627"/>
    </location>
</feature>
<feature type="compositionally biased region" description="Basic and acidic residues" evidence="1">
    <location>
        <begin position="104"/>
        <end position="119"/>
    </location>
</feature>
<accession>A0A1I8F3X0</accession>
<feature type="compositionally biased region" description="Acidic residues" evidence="1">
    <location>
        <begin position="529"/>
        <end position="539"/>
    </location>
</feature>
<dbReference type="Proteomes" id="UP000095280">
    <property type="component" value="Unplaced"/>
</dbReference>
<organism evidence="2 3">
    <name type="scientific">Macrostomum lignano</name>
    <dbReference type="NCBI Taxonomy" id="282301"/>
    <lineage>
        <taxon>Eukaryota</taxon>
        <taxon>Metazoa</taxon>
        <taxon>Spiralia</taxon>
        <taxon>Lophotrochozoa</taxon>
        <taxon>Platyhelminthes</taxon>
        <taxon>Rhabditophora</taxon>
        <taxon>Macrostomorpha</taxon>
        <taxon>Macrostomida</taxon>
        <taxon>Macrostomidae</taxon>
        <taxon>Macrostomum</taxon>
    </lineage>
</organism>
<proteinExistence type="predicted"/>
<feature type="compositionally biased region" description="Acidic residues" evidence="1">
    <location>
        <begin position="405"/>
        <end position="420"/>
    </location>
</feature>
<reference evidence="3" key="1">
    <citation type="submission" date="2016-11" db="UniProtKB">
        <authorList>
            <consortium name="WormBaseParasite"/>
        </authorList>
    </citation>
    <scope>IDENTIFICATION</scope>
</reference>
<feature type="region of interest" description="Disordered" evidence="1">
    <location>
        <begin position="292"/>
        <end position="350"/>
    </location>
</feature>
<dbReference type="WBParaSite" id="maker-unitig_19656-snap-gene-0.2-mRNA-1">
    <property type="protein sequence ID" value="maker-unitig_19656-snap-gene-0.2-mRNA-1"/>
    <property type="gene ID" value="maker-unitig_19656-snap-gene-0.2"/>
</dbReference>
<evidence type="ECO:0000313" key="2">
    <source>
        <dbReference type="Proteomes" id="UP000095280"/>
    </source>
</evidence>
<feature type="region of interest" description="Disordered" evidence="1">
    <location>
        <begin position="104"/>
        <end position="130"/>
    </location>
</feature>
<protein>
    <submittedName>
        <fullName evidence="3">Protein kinase domain-containing protein</fullName>
    </submittedName>
</protein>
<keyword evidence="2" id="KW-1185">Reference proteome</keyword>
<evidence type="ECO:0000313" key="3">
    <source>
        <dbReference type="WBParaSite" id="maker-unitig_19656-snap-gene-0.2-mRNA-1"/>
    </source>
</evidence>
<feature type="compositionally biased region" description="Basic and acidic residues" evidence="1">
    <location>
        <begin position="592"/>
        <end position="612"/>
    </location>
</feature>
<feature type="region of interest" description="Disordered" evidence="1">
    <location>
        <begin position="213"/>
        <end position="254"/>
    </location>
</feature>
<name>A0A1I8F3X0_9PLAT</name>
<feature type="region of interest" description="Disordered" evidence="1">
    <location>
        <begin position="405"/>
        <end position="686"/>
    </location>
</feature>
<feature type="compositionally biased region" description="Low complexity" evidence="1">
    <location>
        <begin position="220"/>
        <end position="229"/>
    </location>
</feature>
<sequence length="686" mass="73803">LLSVRARRLAGGSASERRFCGVCDLAAAELSVEDGCLAVGHQMFAMAAARSAGRLACFRVSAPKSPYGASKLKSLGQELFLVAGHGRDIERLSQHLPHVSALRSRERQEGTELHTDRGARAQGSFEEARRSSVVRGFHGRQQKLAAGQHQPDKHGTFVLTKCRLPVMIDCTPPRRHASEPLDLRKHGTLQLMTSLRYESAEQQVPLRCCRPRRRAHTAPHRAAAAHRQPPFLPHSSAAGVRPEEPKMPGQSSQSCADFAAGQAACASLLADARPAKSVVRTATPTVAAVAAAAGSTAKPQTSSDYEEDESKSRTTRFDALALQRDSGLKEPAASRTQTQPASLTPPPPTPRRLMTMRMLVSAISEAADSVASLQDLLEPNSSPALDAAGAVRDNAAEDNAAAEFESEVSELEDANEYEAEAEQRPLRPVVGGGGGGGGRRSISLNDFHAGGKVDVFDPETQQTRSLKVPIVRDSRRRSRSPSPAVSASLDSGSEDDLGPEAARIRLSGQTAANRAATSKSNNRKKPDAPDNDDDDDDWSESISVDKELLPRIKPQAGHEQRKRQAVFLDDQDDDTVASDFPATTPRSGGKATPRDKQKPVFQRQESDWDSHPKSQRSSPSQQQPTRTTMRRSRTGTTLSLPPVAAESASKASRSQGGEGRDSDSDWDGSEAATRRGASRKTAPERR</sequence>
<dbReference type="AlphaFoldDB" id="A0A1I8F3X0"/>
<feature type="compositionally biased region" description="Polar residues" evidence="1">
    <location>
        <begin position="507"/>
        <end position="520"/>
    </location>
</feature>